<evidence type="ECO:0000313" key="3">
    <source>
        <dbReference type="Proteomes" id="UP000286701"/>
    </source>
</evidence>
<name>A0A3S3VJA4_9SPHI</name>
<dbReference type="SUPFAM" id="SSF55729">
    <property type="entry name" value="Acyl-CoA N-acyltransferases (Nat)"/>
    <property type="match status" value="1"/>
</dbReference>
<dbReference type="InterPro" id="IPR016181">
    <property type="entry name" value="Acyl_CoA_acyltransferase"/>
</dbReference>
<keyword evidence="2" id="KW-0808">Transferase</keyword>
<dbReference type="Gene3D" id="3.40.630.30">
    <property type="match status" value="1"/>
</dbReference>
<reference evidence="2 3" key="1">
    <citation type="submission" date="2019-01" db="EMBL/GenBank/DDBJ databases">
        <title>Mucilaginibacter antarcticum sp. nov., isolated from antarctic soil.</title>
        <authorList>
            <person name="Yan Y.-Q."/>
            <person name="Du Z.-J."/>
        </authorList>
    </citation>
    <scope>NUCLEOTIDE SEQUENCE [LARGE SCALE GENOMIC DNA]</scope>
    <source>
        <strain evidence="2 3">F01003</strain>
    </source>
</reference>
<dbReference type="Proteomes" id="UP000286701">
    <property type="component" value="Unassembled WGS sequence"/>
</dbReference>
<dbReference type="InterPro" id="IPR051531">
    <property type="entry name" value="N-acetyltransferase"/>
</dbReference>
<evidence type="ECO:0000259" key="1">
    <source>
        <dbReference type="PROSITE" id="PS51186"/>
    </source>
</evidence>
<dbReference type="GO" id="GO:0016747">
    <property type="term" value="F:acyltransferase activity, transferring groups other than amino-acyl groups"/>
    <property type="evidence" value="ECO:0007669"/>
    <property type="project" value="InterPro"/>
</dbReference>
<organism evidence="2 3">
    <name type="scientific">Mucilaginibacter gilvus</name>
    <dbReference type="NCBI Taxonomy" id="2305909"/>
    <lineage>
        <taxon>Bacteria</taxon>
        <taxon>Pseudomonadati</taxon>
        <taxon>Bacteroidota</taxon>
        <taxon>Sphingobacteriia</taxon>
        <taxon>Sphingobacteriales</taxon>
        <taxon>Sphingobacteriaceae</taxon>
        <taxon>Mucilaginibacter</taxon>
    </lineage>
</organism>
<dbReference type="EMBL" id="SBIW01000008">
    <property type="protein sequence ID" value="RWY49514.1"/>
    <property type="molecule type" value="Genomic_DNA"/>
</dbReference>
<dbReference type="Pfam" id="PF13302">
    <property type="entry name" value="Acetyltransf_3"/>
    <property type="match status" value="1"/>
</dbReference>
<keyword evidence="3" id="KW-1185">Reference proteome</keyword>
<dbReference type="PANTHER" id="PTHR43792">
    <property type="entry name" value="GNAT FAMILY, PUTATIVE (AFU_ORTHOLOGUE AFUA_3G00765)-RELATED-RELATED"/>
    <property type="match status" value="1"/>
</dbReference>
<dbReference type="AlphaFoldDB" id="A0A3S3VJA4"/>
<evidence type="ECO:0000313" key="2">
    <source>
        <dbReference type="EMBL" id="RWY49514.1"/>
    </source>
</evidence>
<comment type="caution">
    <text evidence="2">The sequence shown here is derived from an EMBL/GenBank/DDBJ whole genome shotgun (WGS) entry which is preliminary data.</text>
</comment>
<proteinExistence type="predicted"/>
<dbReference type="OrthoDB" id="9798081at2"/>
<feature type="domain" description="N-acetyltransferase" evidence="1">
    <location>
        <begin position="7"/>
        <end position="165"/>
    </location>
</feature>
<accession>A0A3S3VJA4</accession>
<sequence>MTHTERLIIRQLTLGDTGFIIELLNSPGWLKFIGDRNVHNTDDALNYLTNGPLKSYAEHGFGLYLVATKTDDTPIGMCGILKRATLNNPDIGYALLPGFAGMGYAYEMANAVLKHAQHDLKLPVISAITLPGNTSSVKLLGKLGLHNKGLFVAEDSKETLLLFQN</sequence>
<gene>
    <name evidence="2" type="ORF">EPL05_17345</name>
</gene>
<dbReference type="InterPro" id="IPR000182">
    <property type="entry name" value="GNAT_dom"/>
</dbReference>
<dbReference type="PANTHER" id="PTHR43792:SF1">
    <property type="entry name" value="N-ACETYLTRANSFERASE DOMAIN-CONTAINING PROTEIN"/>
    <property type="match status" value="1"/>
</dbReference>
<protein>
    <submittedName>
        <fullName evidence="2">N-acetyltransferase</fullName>
    </submittedName>
</protein>
<dbReference type="PROSITE" id="PS51186">
    <property type="entry name" value="GNAT"/>
    <property type="match status" value="1"/>
</dbReference>